<dbReference type="PATRIC" id="fig|2041.4.peg.1790"/>
<dbReference type="InterPro" id="IPR000086">
    <property type="entry name" value="NUDIX_hydrolase_dom"/>
</dbReference>
<comment type="cofactor">
    <cofactor evidence="1">
        <name>Mg(2+)</name>
        <dbReference type="ChEBI" id="CHEBI:18420"/>
    </cofactor>
</comment>
<dbReference type="STRING" id="2041.AERYTH_08540"/>
<reference evidence="4 5" key="1">
    <citation type="journal article" date="1991" name="Int. J. Syst. Bacteriol.">
        <title>Description of the erythromycin-producing bacterium Arthrobacter sp. strain NRRL B-3381 as Aeromicrobium erythreum gen. nov., sp. nov.</title>
        <authorList>
            <person name="Miller E.S."/>
            <person name="Woese C.R."/>
            <person name="Brenner S."/>
        </authorList>
    </citation>
    <scope>NUCLEOTIDE SEQUENCE [LARGE SCALE GENOMIC DNA]</scope>
    <source>
        <strain evidence="4 5">AR18</strain>
    </source>
</reference>
<proteinExistence type="predicted"/>
<dbReference type="InterPro" id="IPR015797">
    <property type="entry name" value="NUDIX_hydrolase-like_dom_sf"/>
</dbReference>
<dbReference type="KEGG" id="aer:AERYTH_08540"/>
<dbReference type="PANTHER" id="PTHR43046:SF2">
    <property type="entry name" value="8-OXO-DGTP DIPHOSPHATASE-RELATED"/>
    <property type="match status" value="1"/>
</dbReference>
<evidence type="ECO:0000313" key="5">
    <source>
        <dbReference type="Proteomes" id="UP000067689"/>
    </source>
</evidence>
<dbReference type="Proteomes" id="UP000067689">
    <property type="component" value="Chromosome"/>
</dbReference>
<feature type="domain" description="Nudix hydrolase" evidence="3">
    <location>
        <begin position="5"/>
        <end position="132"/>
    </location>
</feature>
<dbReference type="PANTHER" id="PTHR43046">
    <property type="entry name" value="GDP-MANNOSE MANNOSYL HYDROLASE"/>
    <property type="match status" value="1"/>
</dbReference>
<dbReference type="RefSeq" id="WP_067857250.1">
    <property type="nucleotide sequence ID" value="NZ_CP011502.1"/>
</dbReference>
<evidence type="ECO:0000256" key="2">
    <source>
        <dbReference type="ARBA" id="ARBA00022801"/>
    </source>
</evidence>
<evidence type="ECO:0000256" key="1">
    <source>
        <dbReference type="ARBA" id="ARBA00001946"/>
    </source>
</evidence>
<keyword evidence="5" id="KW-1185">Reference proteome</keyword>
<accession>A0A0U3KIR1</accession>
<dbReference type="Pfam" id="PF00293">
    <property type="entry name" value="NUDIX"/>
    <property type="match status" value="1"/>
</dbReference>
<dbReference type="EMBL" id="CP011502">
    <property type="protein sequence ID" value="ALX04739.1"/>
    <property type="molecule type" value="Genomic_DNA"/>
</dbReference>
<dbReference type="SUPFAM" id="SSF55811">
    <property type="entry name" value="Nudix"/>
    <property type="match status" value="1"/>
</dbReference>
<dbReference type="CDD" id="cd04690">
    <property type="entry name" value="NUDIX_Hydrolase"/>
    <property type="match status" value="1"/>
</dbReference>
<gene>
    <name evidence="4" type="ORF">AERYTH_08540</name>
</gene>
<name>A0A0U3KIR1_9ACTN</name>
<dbReference type="InterPro" id="IPR020084">
    <property type="entry name" value="NUDIX_hydrolase_CS"/>
</dbReference>
<dbReference type="PROSITE" id="PS51462">
    <property type="entry name" value="NUDIX"/>
    <property type="match status" value="1"/>
</dbReference>
<keyword evidence="2" id="KW-0378">Hydrolase</keyword>
<dbReference type="GO" id="GO:0016787">
    <property type="term" value="F:hydrolase activity"/>
    <property type="evidence" value="ECO:0007669"/>
    <property type="project" value="UniProtKB-KW"/>
</dbReference>
<dbReference type="AlphaFoldDB" id="A0A0U3KIR1"/>
<dbReference type="OrthoDB" id="9801098at2"/>
<dbReference type="Gene3D" id="3.90.79.10">
    <property type="entry name" value="Nucleoside Triphosphate Pyrophosphohydrolase"/>
    <property type="match status" value="1"/>
</dbReference>
<evidence type="ECO:0000259" key="3">
    <source>
        <dbReference type="PROSITE" id="PS51462"/>
    </source>
</evidence>
<dbReference type="PROSITE" id="PS00893">
    <property type="entry name" value="NUDIX_BOX"/>
    <property type="match status" value="1"/>
</dbReference>
<sequence>MTARPVIEVVAALATRADGRTLLVRKRGTTLFMNPGGKPEAGESHVEALVRELAEELGLLVDPARLAPLGTIRTVAANEAGHDLLAHCFALRLDDPTHQVAAEIEEARWVDPHAPDVALAPLAAEHLLPLLARR</sequence>
<evidence type="ECO:0000313" key="4">
    <source>
        <dbReference type="EMBL" id="ALX04739.1"/>
    </source>
</evidence>
<protein>
    <recommendedName>
        <fullName evidence="3">Nudix hydrolase domain-containing protein</fullName>
    </recommendedName>
</protein>
<organism evidence="4 5">
    <name type="scientific">Aeromicrobium erythreum</name>
    <dbReference type="NCBI Taxonomy" id="2041"/>
    <lineage>
        <taxon>Bacteria</taxon>
        <taxon>Bacillati</taxon>
        <taxon>Actinomycetota</taxon>
        <taxon>Actinomycetes</taxon>
        <taxon>Propionibacteriales</taxon>
        <taxon>Nocardioidaceae</taxon>
        <taxon>Aeromicrobium</taxon>
    </lineage>
</organism>